<organism evidence="2 3">
    <name type="scientific">Roseburia lenta</name>
    <dbReference type="NCBI Taxonomy" id="2763061"/>
    <lineage>
        <taxon>Bacteria</taxon>
        <taxon>Bacillati</taxon>
        <taxon>Bacillota</taxon>
        <taxon>Clostridia</taxon>
        <taxon>Lachnospirales</taxon>
        <taxon>Lachnospiraceae</taxon>
        <taxon>Roseburia</taxon>
    </lineage>
</organism>
<dbReference type="EMBL" id="JACOPG010000001">
    <property type="protein sequence ID" value="MBC5685179.1"/>
    <property type="molecule type" value="Genomic_DNA"/>
</dbReference>
<evidence type="ECO:0000313" key="2">
    <source>
        <dbReference type="EMBL" id="MBC5685179.1"/>
    </source>
</evidence>
<dbReference type="RefSeq" id="WP_186853609.1">
    <property type="nucleotide sequence ID" value="NZ_JACOPG010000001.1"/>
</dbReference>
<dbReference type="InterPro" id="IPR008136">
    <property type="entry name" value="CinA_C"/>
</dbReference>
<protein>
    <submittedName>
        <fullName evidence="2">CinA family protein</fullName>
    </submittedName>
</protein>
<gene>
    <name evidence="2" type="ORF">H8R94_00890</name>
</gene>
<reference evidence="2 3" key="1">
    <citation type="submission" date="2020-08" db="EMBL/GenBank/DDBJ databases">
        <title>Genome public.</title>
        <authorList>
            <person name="Liu C."/>
            <person name="Sun Q."/>
        </authorList>
    </citation>
    <scope>NUCLEOTIDE SEQUENCE [LARGE SCALE GENOMIC DNA]</scope>
    <source>
        <strain evidence="2 3">NSJ-9</strain>
    </source>
</reference>
<feature type="domain" description="CinA C-terminal" evidence="1">
    <location>
        <begin position="3"/>
        <end position="154"/>
    </location>
</feature>
<proteinExistence type="predicted"/>
<comment type="caution">
    <text evidence="2">The sequence shown here is derived from an EMBL/GenBank/DDBJ whole genome shotgun (WGS) entry which is preliminary data.</text>
</comment>
<dbReference type="NCBIfam" id="TIGR00199">
    <property type="entry name" value="PncC_domain"/>
    <property type="match status" value="1"/>
</dbReference>
<dbReference type="SUPFAM" id="SSF142433">
    <property type="entry name" value="CinA-like"/>
    <property type="match status" value="1"/>
</dbReference>
<name>A0ABR7GCN1_9FIRM</name>
<dbReference type="Pfam" id="PF02464">
    <property type="entry name" value="CinA"/>
    <property type="match status" value="1"/>
</dbReference>
<accession>A0ABR7GCN1</accession>
<dbReference type="InterPro" id="IPR036653">
    <property type="entry name" value="CinA-like_C"/>
</dbReference>
<sequence>MQDIIEKIVKELEKAQATVAVAESCTGGMVSASLVDYPGVSACFKEGYVTYSNEAKEKNLGVLHTTLEAYGAVSRQTAEQMAEGVRKRAGATYGLATTGIAGPDGGTEDKPVGLVYIACAGSKKTLVKECHFSGCRQCVRRQATEMVLQLLLTCIKELNC</sequence>
<evidence type="ECO:0000259" key="1">
    <source>
        <dbReference type="Pfam" id="PF02464"/>
    </source>
</evidence>
<keyword evidence="3" id="KW-1185">Reference proteome</keyword>
<dbReference type="Proteomes" id="UP000643810">
    <property type="component" value="Unassembled WGS sequence"/>
</dbReference>
<evidence type="ECO:0000313" key="3">
    <source>
        <dbReference type="Proteomes" id="UP000643810"/>
    </source>
</evidence>
<dbReference type="Gene3D" id="3.90.950.20">
    <property type="entry name" value="CinA-like"/>
    <property type="match status" value="1"/>
</dbReference>